<dbReference type="PANTHER" id="PTHR39168:SF1">
    <property type="entry name" value="TRANSCRIPTIONAL REGULATORY PROTEIN"/>
    <property type="match status" value="1"/>
</dbReference>
<reference evidence="2 3" key="1">
    <citation type="submission" date="2020-08" db="EMBL/GenBank/DDBJ databases">
        <title>Genomic Encyclopedia of Type Strains, Phase III (KMG-III): the genomes of soil and plant-associated and newly described type strains.</title>
        <authorList>
            <person name="Whitman W."/>
        </authorList>
    </citation>
    <scope>NUCLEOTIDE SEQUENCE [LARGE SCALE GENOMIC DNA]</scope>
    <source>
        <strain evidence="2 3">CECT 8803</strain>
    </source>
</reference>
<dbReference type="PRINTS" id="PR00778">
    <property type="entry name" value="HTHARSR"/>
</dbReference>
<dbReference type="AlphaFoldDB" id="A0A839SRG3"/>
<dbReference type="RefSeq" id="WP_183415372.1">
    <property type="nucleotide sequence ID" value="NZ_JACHXA010000002.1"/>
</dbReference>
<evidence type="ECO:0000259" key="1">
    <source>
        <dbReference type="PROSITE" id="PS50987"/>
    </source>
</evidence>
<dbReference type="Gene3D" id="1.10.10.10">
    <property type="entry name" value="Winged helix-like DNA-binding domain superfamily/Winged helix DNA-binding domain"/>
    <property type="match status" value="1"/>
</dbReference>
<dbReference type="InterPro" id="IPR036390">
    <property type="entry name" value="WH_DNA-bd_sf"/>
</dbReference>
<comment type="caution">
    <text evidence="2">The sequence shown here is derived from an EMBL/GenBank/DDBJ whole genome shotgun (WGS) entry which is preliminary data.</text>
</comment>
<dbReference type="CDD" id="cd00090">
    <property type="entry name" value="HTH_ARSR"/>
    <property type="match status" value="1"/>
</dbReference>
<sequence>MKEGPDISRVAALIGDPGRANMLTALMDGRALTASELAFQAGISKQTASAHLSKLLDGGLLAREIQGRHHYYRLQGPEVAGAIEALMGVAQKHSGRRVRTGPRDPALRKSRVCYDHLAGEMGVFLHDTMMERGWLVTDGDALNVTASGRAAFARFGIDIQGLSAQRRTMTLSCLDWSMRRHHLGGSLGQALLAGIRARGWAERIEGTRIMQFSQTGERNLKHWLRSG</sequence>
<dbReference type="GO" id="GO:0003700">
    <property type="term" value="F:DNA-binding transcription factor activity"/>
    <property type="evidence" value="ECO:0007669"/>
    <property type="project" value="InterPro"/>
</dbReference>
<dbReference type="SMART" id="SM00418">
    <property type="entry name" value="HTH_ARSR"/>
    <property type="match status" value="1"/>
</dbReference>
<dbReference type="SUPFAM" id="SSF46785">
    <property type="entry name" value="Winged helix' DNA-binding domain"/>
    <property type="match status" value="1"/>
</dbReference>
<dbReference type="InterPro" id="IPR036388">
    <property type="entry name" value="WH-like_DNA-bd_sf"/>
</dbReference>
<dbReference type="GO" id="GO:0003677">
    <property type="term" value="F:DNA binding"/>
    <property type="evidence" value="ECO:0007669"/>
    <property type="project" value="UniProtKB-KW"/>
</dbReference>
<dbReference type="InterPro" id="IPR001845">
    <property type="entry name" value="HTH_ArsR_DNA-bd_dom"/>
</dbReference>
<dbReference type="Pfam" id="PF12840">
    <property type="entry name" value="HTH_20"/>
    <property type="match status" value="1"/>
</dbReference>
<name>A0A839SRG3_9PROT</name>
<dbReference type="InterPro" id="IPR052543">
    <property type="entry name" value="HTH_Metal-responsive_Reg"/>
</dbReference>
<dbReference type="InterPro" id="IPR011991">
    <property type="entry name" value="ArsR-like_HTH"/>
</dbReference>
<dbReference type="Proteomes" id="UP000581135">
    <property type="component" value="Unassembled WGS sequence"/>
</dbReference>
<protein>
    <submittedName>
        <fullName evidence="2">DNA-binding transcriptional ArsR family regulator</fullName>
    </submittedName>
</protein>
<keyword evidence="3" id="KW-1185">Reference proteome</keyword>
<feature type="domain" description="HTH arsR-type" evidence="1">
    <location>
        <begin position="1"/>
        <end position="94"/>
    </location>
</feature>
<evidence type="ECO:0000313" key="2">
    <source>
        <dbReference type="EMBL" id="MBB3064559.1"/>
    </source>
</evidence>
<dbReference type="GO" id="GO:0046686">
    <property type="term" value="P:response to cadmium ion"/>
    <property type="evidence" value="ECO:0007669"/>
    <property type="project" value="TreeGrafter"/>
</dbReference>
<accession>A0A839SRG3</accession>
<dbReference type="GO" id="GO:0010288">
    <property type="term" value="P:response to lead ion"/>
    <property type="evidence" value="ECO:0007669"/>
    <property type="project" value="TreeGrafter"/>
</dbReference>
<proteinExistence type="predicted"/>
<dbReference type="PANTHER" id="PTHR39168">
    <property type="entry name" value="TRANSCRIPTIONAL REGULATOR-RELATED"/>
    <property type="match status" value="1"/>
</dbReference>
<gene>
    <name evidence="2" type="ORF">FHR98_000831</name>
</gene>
<dbReference type="GO" id="GO:0097063">
    <property type="term" value="F:cadmium ion sensor activity"/>
    <property type="evidence" value="ECO:0007669"/>
    <property type="project" value="TreeGrafter"/>
</dbReference>
<keyword evidence="2" id="KW-0238">DNA-binding</keyword>
<evidence type="ECO:0000313" key="3">
    <source>
        <dbReference type="Proteomes" id="UP000581135"/>
    </source>
</evidence>
<dbReference type="GO" id="GO:0032791">
    <property type="term" value="F:lead ion binding"/>
    <property type="evidence" value="ECO:0007669"/>
    <property type="project" value="TreeGrafter"/>
</dbReference>
<dbReference type="PROSITE" id="PS50987">
    <property type="entry name" value="HTH_ARSR_2"/>
    <property type="match status" value="1"/>
</dbReference>
<dbReference type="EMBL" id="JACHXA010000002">
    <property type="protein sequence ID" value="MBB3064559.1"/>
    <property type="molecule type" value="Genomic_DNA"/>
</dbReference>
<organism evidence="2 3">
    <name type="scientific">Limibacillus halophilus</name>
    <dbReference type="NCBI Taxonomy" id="1579333"/>
    <lineage>
        <taxon>Bacteria</taxon>
        <taxon>Pseudomonadati</taxon>
        <taxon>Pseudomonadota</taxon>
        <taxon>Alphaproteobacteria</taxon>
        <taxon>Rhodospirillales</taxon>
        <taxon>Rhodovibrionaceae</taxon>
        <taxon>Limibacillus</taxon>
    </lineage>
</organism>